<evidence type="ECO:0000256" key="8">
    <source>
        <dbReference type="ARBA" id="ARBA00023315"/>
    </source>
</evidence>
<dbReference type="GO" id="GO:0003977">
    <property type="term" value="F:UDP-N-acetylglucosamine diphosphorylase activity"/>
    <property type="evidence" value="ECO:0007669"/>
    <property type="project" value="UniProtKB-EC"/>
</dbReference>
<evidence type="ECO:0000256" key="3">
    <source>
        <dbReference type="ARBA" id="ARBA00007707"/>
    </source>
</evidence>
<evidence type="ECO:0000313" key="13">
    <source>
        <dbReference type="EMBL" id="PIQ72975.1"/>
    </source>
</evidence>
<dbReference type="Pfam" id="PF14602">
    <property type="entry name" value="Hexapep_2"/>
    <property type="match status" value="1"/>
</dbReference>
<dbReference type="Gene3D" id="3.90.550.10">
    <property type="entry name" value="Spore Coat Polysaccharide Biosynthesis Protein SpsA, Chain A"/>
    <property type="match status" value="1"/>
</dbReference>
<evidence type="ECO:0000259" key="12">
    <source>
        <dbReference type="Pfam" id="PF25087"/>
    </source>
</evidence>
<keyword evidence="8" id="KW-0012">Acyltransferase</keyword>
<comment type="similarity">
    <text evidence="4">In the N-terminal section; belongs to the N-acetylglucosamine-1-phosphate uridyltransferase family.</text>
</comment>
<dbReference type="Pfam" id="PF25087">
    <property type="entry name" value="GMPPB_C"/>
    <property type="match status" value="1"/>
</dbReference>
<organism evidence="13 14">
    <name type="scientific">Candidatus Roizmanbacteria bacterium CG11_big_fil_rev_8_21_14_0_20_35_14</name>
    <dbReference type="NCBI Taxonomy" id="1974855"/>
    <lineage>
        <taxon>Bacteria</taxon>
        <taxon>Candidatus Roizmaniibacteriota</taxon>
    </lineage>
</organism>
<evidence type="ECO:0000256" key="2">
    <source>
        <dbReference type="ARBA" id="ARBA00005208"/>
    </source>
</evidence>
<keyword evidence="5" id="KW-0808">Transferase</keyword>
<dbReference type="InterPro" id="IPR050065">
    <property type="entry name" value="GlmU-like"/>
</dbReference>
<dbReference type="InterPro" id="IPR005835">
    <property type="entry name" value="NTP_transferase_dom"/>
</dbReference>
<name>A0A2H0KNY4_9BACT</name>
<evidence type="ECO:0000256" key="9">
    <source>
        <dbReference type="ARBA" id="ARBA00048247"/>
    </source>
</evidence>
<dbReference type="PANTHER" id="PTHR43584">
    <property type="entry name" value="NUCLEOTIDYL TRANSFERASE"/>
    <property type="match status" value="1"/>
</dbReference>
<feature type="domain" description="Nucleotidyl transferase" evidence="11">
    <location>
        <begin position="7"/>
        <end position="219"/>
    </location>
</feature>
<comment type="catalytic activity">
    <reaction evidence="10">
        <text>N-acetyl-alpha-D-glucosamine 1-phosphate + UTP + H(+) = UDP-N-acetyl-alpha-D-glucosamine + diphosphate</text>
        <dbReference type="Rhea" id="RHEA:13509"/>
        <dbReference type="ChEBI" id="CHEBI:15378"/>
        <dbReference type="ChEBI" id="CHEBI:33019"/>
        <dbReference type="ChEBI" id="CHEBI:46398"/>
        <dbReference type="ChEBI" id="CHEBI:57705"/>
        <dbReference type="ChEBI" id="CHEBI:57776"/>
        <dbReference type="EC" id="2.7.7.23"/>
    </reaction>
</comment>
<evidence type="ECO:0000256" key="7">
    <source>
        <dbReference type="ARBA" id="ARBA00023268"/>
    </source>
</evidence>
<comment type="caution">
    <text evidence="13">The sequence shown here is derived from an EMBL/GenBank/DDBJ whole genome shotgun (WGS) entry which is preliminary data.</text>
</comment>
<evidence type="ECO:0000256" key="6">
    <source>
        <dbReference type="ARBA" id="ARBA00022695"/>
    </source>
</evidence>
<gene>
    <name evidence="13" type="ORF">COV86_00110</name>
</gene>
<evidence type="ECO:0000256" key="1">
    <source>
        <dbReference type="ARBA" id="ARBA00005166"/>
    </source>
</evidence>
<accession>A0A2H0KNY4</accession>
<dbReference type="EMBL" id="PCVL01000002">
    <property type="protein sequence ID" value="PIQ72975.1"/>
    <property type="molecule type" value="Genomic_DNA"/>
</dbReference>
<reference evidence="13 14" key="1">
    <citation type="submission" date="2017-09" db="EMBL/GenBank/DDBJ databases">
        <title>Depth-based differentiation of microbial function through sediment-hosted aquifers and enrichment of novel symbionts in the deep terrestrial subsurface.</title>
        <authorList>
            <person name="Probst A.J."/>
            <person name="Ladd B."/>
            <person name="Jarett J.K."/>
            <person name="Geller-Mcgrath D.E."/>
            <person name="Sieber C.M."/>
            <person name="Emerson J.B."/>
            <person name="Anantharaman K."/>
            <person name="Thomas B.C."/>
            <person name="Malmstrom R."/>
            <person name="Stieglmeier M."/>
            <person name="Klingl A."/>
            <person name="Woyke T."/>
            <person name="Ryan C.M."/>
            <person name="Banfield J.F."/>
        </authorList>
    </citation>
    <scope>NUCLEOTIDE SEQUENCE [LARGE SCALE GENOMIC DNA]</scope>
    <source>
        <strain evidence="13">CG11_big_fil_rev_8_21_14_0_20_35_14</strain>
    </source>
</reference>
<dbReference type="PANTHER" id="PTHR43584:SF8">
    <property type="entry name" value="N-ACETYLMURAMATE ALPHA-1-PHOSPHATE URIDYLYLTRANSFERASE"/>
    <property type="match status" value="1"/>
</dbReference>
<dbReference type="Proteomes" id="UP000229570">
    <property type="component" value="Unassembled WGS sequence"/>
</dbReference>
<keyword evidence="7" id="KW-0511">Multifunctional enzyme</keyword>
<comment type="pathway">
    <text evidence="1">Nucleotide-sugar biosynthesis; UDP-N-acetyl-alpha-D-glucosamine biosynthesis; N-acetyl-alpha-D-glucosamine 1-phosphate from alpha-D-glucosamine 6-phosphate (route II): step 2/2.</text>
</comment>
<evidence type="ECO:0000259" key="11">
    <source>
        <dbReference type="Pfam" id="PF00483"/>
    </source>
</evidence>
<dbReference type="Pfam" id="PF00483">
    <property type="entry name" value="NTP_transferase"/>
    <property type="match status" value="1"/>
</dbReference>
<dbReference type="GO" id="GO:0019134">
    <property type="term" value="F:glucosamine-1-phosphate N-acetyltransferase activity"/>
    <property type="evidence" value="ECO:0007669"/>
    <property type="project" value="UniProtKB-EC"/>
</dbReference>
<dbReference type="SUPFAM" id="SSF53448">
    <property type="entry name" value="Nucleotide-diphospho-sugar transferases"/>
    <property type="match status" value="1"/>
</dbReference>
<comment type="pathway">
    <text evidence="2">Nucleotide-sugar biosynthesis; UDP-N-acetyl-alpha-D-glucosamine biosynthesis; UDP-N-acetyl-alpha-D-glucosamine from N-acetyl-alpha-D-glucosamine 1-phosphate: step 1/1.</text>
</comment>
<keyword evidence="6" id="KW-0548">Nucleotidyltransferase</keyword>
<proteinExistence type="inferred from homology"/>
<dbReference type="InterPro" id="IPR029044">
    <property type="entry name" value="Nucleotide-diphossugar_trans"/>
</dbReference>
<evidence type="ECO:0000256" key="10">
    <source>
        <dbReference type="ARBA" id="ARBA00048493"/>
    </source>
</evidence>
<dbReference type="SUPFAM" id="SSF51161">
    <property type="entry name" value="Trimeric LpxA-like enzymes"/>
    <property type="match status" value="1"/>
</dbReference>
<dbReference type="InterPro" id="IPR011004">
    <property type="entry name" value="Trimer_LpxA-like_sf"/>
</dbReference>
<dbReference type="InterPro" id="IPR001451">
    <property type="entry name" value="Hexapep"/>
</dbReference>
<comment type="similarity">
    <text evidence="3">In the C-terminal section; belongs to the transferase hexapeptide repeat family.</text>
</comment>
<protein>
    <submittedName>
        <fullName evidence="13">Uncharacterized protein</fullName>
    </submittedName>
</protein>
<sequence>MRKIKNGLILAGGDSTRFWPLGEKNFISFLGKPLILYQIESLSKYCEKITIIVSKANAVAINRLIENLVRQLKCQVVTQKDVDGQAGAIISAKNLVRGETLIVNANDIYNYSVLDNITKFSPPKNKIIFLGKKLNEYFPGGYFKFDDDDKLKEIIEKPGKDRVPSMIYNLVVHYYSEFDNLIRAIESVKTQEDNHYELAINKLLSSSIDRDYFLYDGYWVTLKYPWHLLTMLKWFLNSIKTSKIFSSAHISKKAFISGPVIIGNNVRVGDFVKITGPVFIGNNSVIGDYSLVRESQIGEDCLIGSYTEVARSYIGNKVFLHRNYIGDSILDDKVMIGAQAVTANLRFDGETVSNTNLSKLGAIIGQESKIGVNATLAPGIKIGKKTWIGPGEVVTHDLKDKVYLDNGNEKINLKV</sequence>
<evidence type="ECO:0000256" key="5">
    <source>
        <dbReference type="ARBA" id="ARBA00022679"/>
    </source>
</evidence>
<dbReference type="AlphaFoldDB" id="A0A2H0KNY4"/>
<feature type="domain" description="Mannose-1-phosphate guanyltransferase C-terminal" evidence="12">
    <location>
        <begin position="244"/>
        <end position="323"/>
    </location>
</feature>
<comment type="catalytic activity">
    <reaction evidence="9">
        <text>alpha-D-glucosamine 1-phosphate + acetyl-CoA = N-acetyl-alpha-D-glucosamine 1-phosphate + CoA + H(+)</text>
        <dbReference type="Rhea" id="RHEA:13725"/>
        <dbReference type="ChEBI" id="CHEBI:15378"/>
        <dbReference type="ChEBI" id="CHEBI:57287"/>
        <dbReference type="ChEBI" id="CHEBI:57288"/>
        <dbReference type="ChEBI" id="CHEBI:57776"/>
        <dbReference type="ChEBI" id="CHEBI:58516"/>
        <dbReference type="EC" id="2.3.1.157"/>
    </reaction>
</comment>
<dbReference type="InterPro" id="IPR056729">
    <property type="entry name" value="GMPPB_C"/>
</dbReference>
<evidence type="ECO:0000256" key="4">
    <source>
        <dbReference type="ARBA" id="ARBA00007947"/>
    </source>
</evidence>
<evidence type="ECO:0000313" key="14">
    <source>
        <dbReference type="Proteomes" id="UP000229570"/>
    </source>
</evidence>
<dbReference type="Gene3D" id="2.160.10.10">
    <property type="entry name" value="Hexapeptide repeat proteins"/>
    <property type="match status" value="1"/>
</dbReference>